<dbReference type="SUPFAM" id="SSF140459">
    <property type="entry name" value="PE/PPE dimer-like"/>
    <property type="match status" value="1"/>
</dbReference>
<protein>
    <submittedName>
        <fullName evidence="2">PE family protein</fullName>
    </submittedName>
</protein>
<evidence type="ECO:0000259" key="1">
    <source>
        <dbReference type="Pfam" id="PF00934"/>
    </source>
</evidence>
<comment type="caution">
    <text evidence="2">The sequence shown here is derived from an EMBL/GenBank/DDBJ whole genome shotgun (WGS) entry which is preliminary data.</text>
</comment>
<accession>A0A1V3XMP0</accession>
<organism evidence="2 3">
    <name type="scientific">Mycobacterium kansasii</name>
    <dbReference type="NCBI Taxonomy" id="1768"/>
    <lineage>
        <taxon>Bacteria</taxon>
        <taxon>Bacillati</taxon>
        <taxon>Actinomycetota</taxon>
        <taxon>Actinomycetes</taxon>
        <taxon>Mycobacteriales</taxon>
        <taxon>Mycobacteriaceae</taxon>
        <taxon>Mycobacterium</taxon>
    </lineage>
</organism>
<sequence>MSFVVAVPEFLAVAASDLADIASAVVAANTAAAAPTAGVLAAGADEVSAAIAAVFAEHATGYQTLSAQAAEFHRQFVQLLDASAGITPSPRPLMPRRCSCWSSSFSTSSMRPPRCCWVAR</sequence>
<dbReference type="InterPro" id="IPR038332">
    <property type="entry name" value="PPE_sf"/>
</dbReference>
<dbReference type="Proteomes" id="UP000188532">
    <property type="component" value="Unassembled WGS sequence"/>
</dbReference>
<dbReference type="InterPro" id="IPR000084">
    <property type="entry name" value="PE-PGRS_N"/>
</dbReference>
<feature type="domain" description="PE" evidence="1">
    <location>
        <begin position="4"/>
        <end position="85"/>
    </location>
</feature>
<dbReference type="EMBL" id="MVBN01000002">
    <property type="protein sequence ID" value="OOK80465.1"/>
    <property type="molecule type" value="Genomic_DNA"/>
</dbReference>
<gene>
    <name evidence="2" type="ORF">BZL29_2855</name>
</gene>
<reference evidence="2 3" key="1">
    <citation type="submission" date="2017-02" db="EMBL/GenBank/DDBJ databases">
        <title>Complete genome sequences of Mycobacterium kansasii strains isolated from rhesus macaques.</title>
        <authorList>
            <person name="Panda A."/>
            <person name="Nagaraj S."/>
            <person name="Zhao X."/>
            <person name="Tettelin H."/>
            <person name="Detolla L.J."/>
        </authorList>
    </citation>
    <scope>NUCLEOTIDE SEQUENCE [LARGE SCALE GENOMIC DNA]</scope>
    <source>
        <strain evidence="2 3">11-3469</strain>
    </source>
</reference>
<evidence type="ECO:0000313" key="2">
    <source>
        <dbReference type="EMBL" id="OOK80465.1"/>
    </source>
</evidence>
<dbReference type="AlphaFoldDB" id="A0A1V3XMP0"/>
<dbReference type="STRING" id="1768.B1T50_09050"/>
<name>A0A1V3XMP0_MYCKA</name>
<dbReference type="Gene3D" id="1.10.287.850">
    <property type="entry name" value="HP0062-like domain"/>
    <property type="match status" value="1"/>
</dbReference>
<proteinExistence type="predicted"/>
<evidence type="ECO:0000313" key="3">
    <source>
        <dbReference type="Proteomes" id="UP000188532"/>
    </source>
</evidence>
<dbReference type="Pfam" id="PF00934">
    <property type="entry name" value="PE"/>
    <property type="match status" value="1"/>
</dbReference>